<dbReference type="Pfam" id="PF10627">
    <property type="entry name" value="CsgE"/>
    <property type="match status" value="1"/>
</dbReference>
<evidence type="ECO:0000313" key="5">
    <source>
        <dbReference type="Proteomes" id="UP000186246"/>
    </source>
</evidence>
<evidence type="ECO:0000313" key="4">
    <source>
        <dbReference type="EMBL" id="SIS88729.1"/>
    </source>
</evidence>
<evidence type="ECO:0000256" key="2">
    <source>
        <dbReference type="ARBA" id="ARBA00014024"/>
    </source>
</evidence>
<sequence>MKNKFLWIISIFFFCNFFSQNNIEKGLKAKIITESSDGLYNIIATAENQSDFHYPINYILLSIKRGATGNTSSNKQEGKFVVKPKETLKLSEVKTNLDKKDVLKVFLFIKNEESDKIISKDSLEIQPDKIAKNSTKAISENDIELSGLTIDDTRSRNGKYYYDQFYMKYLQTDEKFPGTVKIVEIPGLGQSTRISVMYNEQEIYLFNASPDEEVMNQEAQTTLEILKEMILPKNELLRSST</sequence>
<dbReference type="Proteomes" id="UP000186246">
    <property type="component" value="Unassembled WGS sequence"/>
</dbReference>
<name>A0A1N7MSB6_9FLAO</name>
<dbReference type="AlphaFoldDB" id="A0A1N7MSB6"/>
<dbReference type="STRING" id="551459.SAMN05421796_105166"/>
<evidence type="ECO:0000256" key="1">
    <source>
        <dbReference type="ARBA" id="ARBA00003989"/>
    </source>
</evidence>
<organism evidence="4 5">
    <name type="scientific">Chryseobacterium piscicola</name>
    <dbReference type="NCBI Taxonomy" id="551459"/>
    <lineage>
        <taxon>Bacteria</taxon>
        <taxon>Pseudomonadati</taxon>
        <taxon>Bacteroidota</taxon>
        <taxon>Flavobacteriia</taxon>
        <taxon>Flavobacteriales</taxon>
        <taxon>Weeksellaceae</taxon>
        <taxon>Chryseobacterium group</taxon>
        <taxon>Chryseobacterium</taxon>
    </lineage>
</organism>
<proteinExistence type="predicted"/>
<dbReference type="InterPro" id="IPR053722">
    <property type="entry name" value="Curli_assembly_CsgC/AgfC"/>
</dbReference>
<comment type="function">
    <text evidence="1">May be involved in the biogenesis of curli organelles.</text>
</comment>
<protein>
    <recommendedName>
        <fullName evidence="2">Curli production assembly/transport component CsgE</fullName>
    </recommendedName>
</protein>
<dbReference type="RefSeq" id="WP_084566638.1">
    <property type="nucleotide sequence ID" value="NZ_FTOJ01000005.1"/>
</dbReference>
<reference evidence="5" key="1">
    <citation type="submission" date="2017-01" db="EMBL/GenBank/DDBJ databases">
        <authorList>
            <person name="Varghese N."/>
            <person name="Submissions S."/>
        </authorList>
    </citation>
    <scope>NUCLEOTIDE SEQUENCE [LARGE SCALE GENOMIC DNA]</scope>
    <source>
        <strain evidence="5">DSM 21068</strain>
    </source>
</reference>
<dbReference type="Gene3D" id="2.60.40.2420">
    <property type="match status" value="1"/>
</dbReference>
<dbReference type="InterPro" id="IPR018900">
    <property type="entry name" value="Curli_CsgE"/>
</dbReference>
<evidence type="ECO:0000256" key="3">
    <source>
        <dbReference type="ARBA" id="ARBA00022729"/>
    </source>
</evidence>
<accession>A0A1N7MSB6</accession>
<keyword evidence="3" id="KW-0732">Signal</keyword>
<gene>
    <name evidence="4" type="ORF">SAMN05421796_105166</name>
</gene>
<dbReference type="EMBL" id="FTOJ01000005">
    <property type="protein sequence ID" value="SIS88729.1"/>
    <property type="molecule type" value="Genomic_DNA"/>
</dbReference>
<dbReference type="OrthoDB" id="1524955at2"/>